<feature type="domain" description="Dynamin-type G" evidence="3">
    <location>
        <begin position="26"/>
        <end position="302"/>
    </location>
</feature>
<gene>
    <name evidence="4" type="ORF">SPPG_07950</name>
</gene>
<keyword evidence="2" id="KW-0342">GTP-binding</keyword>
<evidence type="ECO:0000256" key="1">
    <source>
        <dbReference type="ARBA" id="ARBA00022741"/>
    </source>
</evidence>
<dbReference type="GO" id="GO:0000266">
    <property type="term" value="P:mitochondrial fission"/>
    <property type="evidence" value="ECO:0007669"/>
    <property type="project" value="TreeGrafter"/>
</dbReference>
<dbReference type="GO" id="GO:0016559">
    <property type="term" value="P:peroxisome fission"/>
    <property type="evidence" value="ECO:0007669"/>
    <property type="project" value="TreeGrafter"/>
</dbReference>
<sequence length="438" mass="49252">MTLIKSTNQAALDKIDEIRKLGLTAHISLPQIAVIGDQSRGKSSLLEYLSKITFPKDIEMCTTFATQVVMRTASKFHANVSLSPERDGCTKLKVPKKPNEVSDVISHAKTLLMQGTTGATVVKDILTIELSGPEYPMLTLVDLPGYVHTRSTGQAVTIVQDIENIAETYIANDKTIVLAVIPANKDFETNVVMQKVEKHDPMGKRTICVITKPDLMDSGTEHKIVEVMSGRKMELELGYHLIRNRSYDDCQADISVELACQKEKTFFDKKPWNDIPSNNQGVESLRSKLQDILYDLVDEEFPKIKLEIRNKLAKCNEELDVLGPTLDTEHARRALLVANTNKFVDTVRPLIEGHYSLLEYPYEHYIRAKIQGLNETFSATILKTVSEDEISKLDIEGTISKSRGRELPGFLQHEPFVALVRETIAEWNKITKAHFGMR</sequence>
<dbReference type="VEuPathDB" id="FungiDB:SPPG_07950"/>
<protein>
    <recommendedName>
        <fullName evidence="3">Dynamin-type G domain-containing protein</fullName>
    </recommendedName>
</protein>
<name>A0A0L0H6A0_SPIPD</name>
<dbReference type="InterPro" id="IPR045063">
    <property type="entry name" value="Dynamin_N"/>
</dbReference>
<evidence type="ECO:0000313" key="4">
    <source>
        <dbReference type="EMBL" id="KNC96742.1"/>
    </source>
</evidence>
<dbReference type="Pfam" id="PF00350">
    <property type="entry name" value="Dynamin_N"/>
    <property type="match status" value="1"/>
</dbReference>
<dbReference type="GO" id="GO:0005525">
    <property type="term" value="F:GTP binding"/>
    <property type="evidence" value="ECO:0007669"/>
    <property type="project" value="InterPro"/>
</dbReference>
<dbReference type="InterPro" id="IPR000375">
    <property type="entry name" value="Dynamin_stalk"/>
</dbReference>
<evidence type="ECO:0000256" key="2">
    <source>
        <dbReference type="ARBA" id="ARBA00023134"/>
    </source>
</evidence>
<dbReference type="GeneID" id="27691133"/>
<organism evidence="4 5">
    <name type="scientific">Spizellomyces punctatus (strain DAOM BR117)</name>
    <dbReference type="NCBI Taxonomy" id="645134"/>
    <lineage>
        <taxon>Eukaryota</taxon>
        <taxon>Fungi</taxon>
        <taxon>Fungi incertae sedis</taxon>
        <taxon>Chytridiomycota</taxon>
        <taxon>Chytridiomycota incertae sedis</taxon>
        <taxon>Chytridiomycetes</taxon>
        <taxon>Spizellomycetales</taxon>
        <taxon>Spizellomycetaceae</taxon>
        <taxon>Spizellomyces</taxon>
    </lineage>
</organism>
<dbReference type="GO" id="GO:0005739">
    <property type="term" value="C:mitochondrion"/>
    <property type="evidence" value="ECO:0007669"/>
    <property type="project" value="TreeGrafter"/>
</dbReference>
<keyword evidence="5" id="KW-1185">Reference proteome</keyword>
<dbReference type="GO" id="GO:0006897">
    <property type="term" value="P:endocytosis"/>
    <property type="evidence" value="ECO:0007669"/>
    <property type="project" value="TreeGrafter"/>
</dbReference>
<dbReference type="OMA" id="VIANQFK"/>
<dbReference type="Gene3D" id="3.40.50.300">
    <property type="entry name" value="P-loop containing nucleotide triphosphate hydrolases"/>
    <property type="match status" value="1"/>
</dbReference>
<proteinExistence type="predicted"/>
<dbReference type="PANTHER" id="PTHR11566:SF21">
    <property type="entry name" value="DYNAMIN RELATED PROTEIN 1, ISOFORM A"/>
    <property type="match status" value="1"/>
</dbReference>
<dbReference type="InterPro" id="IPR030381">
    <property type="entry name" value="G_DYNAMIN_dom"/>
</dbReference>
<dbReference type="GO" id="GO:0003924">
    <property type="term" value="F:GTPase activity"/>
    <property type="evidence" value="ECO:0007669"/>
    <property type="project" value="InterPro"/>
</dbReference>
<accession>A0A0L0H6A0</accession>
<dbReference type="PANTHER" id="PTHR11566">
    <property type="entry name" value="DYNAMIN"/>
    <property type="match status" value="1"/>
</dbReference>
<dbReference type="GO" id="GO:0048312">
    <property type="term" value="P:intracellular distribution of mitochondria"/>
    <property type="evidence" value="ECO:0007669"/>
    <property type="project" value="TreeGrafter"/>
</dbReference>
<dbReference type="PRINTS" id="PR00195">
    <property type="entry name" value="DYNAMIN"/>
</dbReference>
<dbReference type="InParanoid" id="A0A0L0H6A0"/>
<dbReference type="GO" id="GO:0005874">
    <property type="term" value="C:microtubule"/>
    <property type="evidence" value="ECO:0007669"/>
    <property type="project" value="TreeGrafter"/>
</dbReference>
<evidence type="ECO:0000313" key="5">
    <source>
        <dbReference type="Proteomes" id="UP000053201"/>
    </source>
</evidence>
<dbReference type="GO" id="GO:0016020">
    <property type="term" value="C:membrane"/>
    <property type="evidence" value="ECO:0007669"/>
    <property type="project" value="TreeGrafter"/>
</dbReference>
<dbReference type="Proteomes" id="UP000053201">
    <property type="component" value="Unassembled WGS sequence"/>
</dbReference>
<dbReference type="RefSeq" id="XP_016604782.1">
    <property type="nucleotide sequence ID" value="XM_016756101.1"/>
</dbReference>
<evidence type="ECO:0000259" key="3">
    <source>
        <dbReference type="PROSITE" id="PS51718"/>
    </source>
</evidence>
<dbReference type="Pfam" id="PF01031">
    <property type="entry name" value="Dynamin_M"/>
    <property type="match status" value="1"/>
</dbReference>
<dbReference type="InterPro" id="IPR027417">
    <property type="entry name" value="P-loop_NTPase"/>
</dbReference>
<dbReference type="EMBL" id="KQ257467">
    <property type="protein sequence ID" value="KNC96742.1"/>
    <property type="molecule type" value="Genomic_DNA"/>
</dbReference>
<dbReference type="SUPFAM" id="SSF52540">
    <property type="entry name" value="P-loop containing nucleoside triphosphate hydrolases"/>
    <property type="match status" value="1"/>
</dbReference>
<dbReference type="CDD" id="cd08771">
    <property type="entry name" value="DLP_1"/>
    <property type="match status" value="1"/>
</dbReference>
<dbReference type="Gene3D" id="1.20.120.1240">
    <property type="entry name" value="Dynamin, middle domain"/>
    <property type="match status" value="1"/>
</dbReference>
<dbReference type="SMART" id="SM00053">
    <property type="entry name" value="DYNc"/>
    <property type="match status" value="1"/>
</dbReference>
<dbReference type="GO" id="GO:0008017">
    <property type="term" value="F:microtubule binding"/>
    <property type="evidence" value="ECO:0007669"/>
    <property type="project" value="TreeGrafter"/>
</dbReference>
<dbReference type="STRING" id="645134.A0A0L0H6A0"/>
<dbReference type="InterPro" id="IPR022812">
    <property type="entry name" value="Dynamin"/>
</dbReference>
<dbReference type="OrthoDB" id="5061070at2759"/>
<dbReference type="InterPro" id="IPR001401">
    <property type="entry name" value="Dynamin_GTPase"/>
</dbReference>
<dbReference type="eggNOG" id="KOG0446">
    <property type="taxonomic scope" value="Eukaryota"/>
</dbReference>
<dbReference type="AlphaFoldDB" id="A0A0L0H6A0"/>
<reference evidence="4 5" key="1">
    <citation type="submission" date="2009-08" db="EMBL/GenBank/DDBJ databases">
        <title>The Genome Sequence of Spizellomyces punctatus strain DAOM BR117.</title>
        <authorList>
            <consortium name="The Broad Institute Genome Sequencing Platform"/>
            <person name="Russ C."/>
            <person name="Cuomo C."/>
            <person name="Shea T."/>
            <person name="Young S.K."/>
            <person name="Zeng Q."/>
            <person name="Koehrsen M."/>
            <person name="Haas B."/>
            <person name="Borodovsky M."/>
            <person name="Guigo R."/>
            <person name="Alvarado L."/>
            <person name="Berlin A."/>
            <person name="Bochicchio J."/>
            <person name="Borenstein D."/>
            <person name="Chapman S."/>
            <person name="Chen Z."/>
            <person name="Engels R."/>
            <person name="Freedman E."/>
            <person name="Gellesch M."/>
            <person name="Goldberg J."/>
            <person name="Griggs A."/>
            <person name="Gujja S."/>
            <person name="Heiman D."/>
            <person name="Hepburn T."/>
            <person name="Howarth C."/>
            <person name="Jen D."/>
            <person name="Larson L."/>
            <person name="Lewis B."/>
            <person name="Mehta T."/>
            <person name="Park D."/>
            <person name="Pearson M."/>
            <person name="Roberts A."/>
            <person name="Saif S."/>
            <person name="Shenoy N."/>
            <person name="Sisk P."/>
            <person name="Stolte C."/>
            <person name="Sykes S."/>
            <person name="Thomson T."/>
            <person name="Walk T."/>
            <person name="White J."/>
            <person name="Yandava C."/>
            <person name="Burger G."/>
            <person name="Gray M.W."/>
            <person name="Holland P.W.H."/>
            <person name="King N."/>
            <person name="Lang F.B.F."/>
            <person name="Roger A.J."/>
            <person name="Ruiz-Trillo I."/>
            <person name="Lander E."/>
            <person name="Nusbaum C."/>
        </authorList>
    </citation>
    <scope>NUCLEOTIDE SEQUENCE [LARGE SCALE GENOMIC DNA]</scope>
    <source>
        <strain evidence="4 5">DAOM BR117</strain>
    </source>
</reference>
<keyword evidence="1" id="KW-0547">Nucleotide-binding</keyword>
<dbReference type="PROSITE" id="PS51718">
    <property type="entry name" value="G_DYNAMIN_2"/>
    <property type="match status" value="1"/>
</dbReference>